<comment type="caution">
    <text evidence="1">Lacks conserved residue(s) required for the propagation of feature annotation.</text>
</comment>
<dbReference type="SUPFAM" id="SSF53098">
    <property type="entry name" value="Ribonuclease H-like"/>
    <property type="match status" value="1"/>
</dbReference>
<keyword evidence="2" id="KW-0540">Nuclease</keyword>
<dbReference type="Gene3D" id="3.30.420.10">
    <property type="entry name" value="Ribonuclease H-like superfamily/Ribonuclease H"/>
    <property type="match status" value="1"/>
</dbReference>
<evidence type="ECO:0000259" key="3">
    <source>
        <dbReference type="PROSITE" id="PS51975"/>
    </source>
</evidence>
<name>A0ABM5P0W7_9MOLU</name>
<comment type="catalytic activity">
    <reaction evidence="2">
        <text>Endonucleolytic cleavage to 5'-phosphomonoester.</text>
        <dbReference type="EC" id="3.1.26.4"/>
    </reaction>
</comment>
<gene>
    <name evidence="4" type="ORF">OVS_03120</name>
</gene>
<dbReference type="InterPro" id="IPR012337">
    <property type="entry name" value="RNaseH-like_sf"/>
</dbReference>
<dbReference type="CDD" id="cd06590">
    <property type="entry name" value="RNase_HII_bacteria_HIII_like"/>
    <property type="match status" value="1"/>
</dbReference>
<dbReference type="PROSITE" id="PS51975">
    <property type="entry name" value="RNASE_H_2"/>
    <property type="match status" value="1"/>
</dbReference>
<dbReference type="Pfam" id="PF01351">
    <property type="entry name" value="RNase_HII"/>
    <property type="match status" value="1"/>
</dbReference>
<dbReference type="Proteomes" id="UP000018745">
    <property type="component" value="Chromosome"/>
</dbReference>
<evidence type="ECO:0000313" key="4">
    <source>
        <dbReference type="EMBL" id="AHC40034.1"/>
    </source>
</evidence>
<dbReference type="InterPro" id="IPR024567">
    <property type="entry name" value="RNase_HII/HIII_dom"/>
</dbReference>
<evidence type="ECO:0000256" key="2">
    <source>
        <dbReference type="RuleBase" id="RU003515"/>
    </source>
</evidence>
<protein>
    <recommendedName>
        <fullName evidence="2">Ribonuclease</fullName>
        <ecNumber evidence="2">3.1.26.4</ecNumber>
    </recommendedName>
</protein>
<sequence>MDTESYLKLKDSNLLSRINDSKLLSDSVVYCLAPKLQALLTNEIFTVSFRIKEYNRIYAKLKNVNVLFSYAHDALWKQLKKKLEERGEPLPQKRVIDQFCDRKKYYAHLESLGIVGEEITNFETKAEINHLSCAISSIISRFNFLEEISELSKKFRYNLPLGASSAVIEAFKELQKKKGFKPEEICKTHFKTFEKAKLL</sequence>
<comment type="similarity">
    <text evidence="2">Belongs to the RNase HII family.</text>
</comment>
<keyword evidence="5" id="KW-1185">Reference proteome</keyword>
<dbReference type="EC" id="3.1.26.4" evidence="2"/>
<organism evidence="4 5">
    <name type="scientific">Mycoplasma ovis str. Michigan</name>
    <dbReference type="NCBI Taxonomy" id="1415773"/>
    <lineage>
        <taxon>Bacteria</taxon>
        <taxon>Bacillati</taxon>
        <taxon>Mycoplasmatota</taxon>
        <taxon>Mollicutes</taxon>
        <taxon>Mycoplasmataceae</taxon>
        <taxon>Mycoplasma</taxon>
    </lineage>
</organism>
<evidence type="ECO:0000313" key="5">
    <source>
        <dbReference type="Proteomes" id="UP000018745"/>
    </source>
</evidence>
<dbReference type="InterPro" id="IPR036397">
    <property type="entry name" value="RNaseH_sf"/>
</dbReference>
<accession>A0ABM5P0W7</accession>
<keyword evidence="2" id="KW-0378">Hydrolase</keyword>
<proteinExistence type="inferred from homology"/>
<keyword evidence="2" id="KW-0255">Endonuclease</keyword>
<dbReference type="EMBL" id="CP006935">
    <property type="protein sequence ID" value="AHC40034.1"/>
    <property type="molecule type" value="Genomic_DNA"/>
</dbReference>
<reference evidence="4 5" key="1">
    <citation type="journal article" date="2014" name="Genome Announc.">
        <title>Complete Genome Sequence of Mycoplasma ovis Strain Michigan, a Hemoplasma of Sheep with Two Distinct 16S rRNA Genes.</title>
        <authorList>
            <person name="Deshuillers P.L."/>
            <person name="Santos A.P."/>
            <person name="do Nascimento N.C."/>
            <person name="Hampel J.A."/>
            <person name="Bergin I.L."/>
            <person name="Dyson M.C."/>
            <person name="Messick J.B."/>
        </authorList>
    </citation>
    <scope>NUCLEOTIDE SEQUENCE [LARGE SCALE GENOMIC DNA]</scope>
    <source>
        <strain evidence="4 5">Michigan</strain>
    </source>
</reference>
<feature type="domain" description="RNase H type-2" evidence="3">
    <location>
        <begin position="1"/>
        <end position="199"/>
    </location>
</feature>
<evidence type="ECO:0000256" key="1">
    <source>
        <dbReference type="PROSITE-ProRule" id="PRU01319"/>
    </source>
</evidence>
<comment type="function">
    <text evidence="2">Endonuclease that specifically degrades the RNA of RNA-DNA hybrids.</text>
</comment>